<organism evidence="1 2">
    <name type="scientific">Potamilus streckersoni</name>
    <dbReference type="NCBI Taxonomy" id="2493646"/>
    <lineage>
        <taxon>Eukaryota</taxon>
        <taxon>Metazoa</taxon>
        <taxon>Spiralia</taxon>
        <taxon>Lophotrochozoa</taxon>
        <taxon>Mollusca</taxon>
        <taxon>Bivalvia</taxon>
        <taxon>Autobranchia</taxon>
        <taxon>Heteroconchia</taxon>
        <taxon>Palaeoheterodonta</taxon>
        <taxon>Unionida</taxon>
        <taxon>Unionoidea</taxon>
        <taxon>Unionidae</taxon>
        <taxon>Ambleminae</taxon>
        <taxon>Lampsilini</taxon>
        <taxon>Potamilus</taxon>
    </lineage>
</organism>
<comment type="caution">
    <text evidence="1">The sequence shown here is derived from an EMBL/GenBank/DDBJ whole genome shotgun (WGS) entry which is preliminary data.</text>
</comment>
<accession>A0AAE0SWP8</accession>
<evidence type="ECO:0000313" key="2">
    <source>
        <dbReference type="Proteomes" id="UP001195483"/>
    </source>
</evidence>
<dbReference type="EMBL" id="JAEAOA010002123">
    <property type="protein sequence ID" value="KAK3598928.1"/>
    <property type="molecule type" value="Genomic_DNA"/>
</dbReference>
<dbReference type="SUPFAM" id="SSF101898">
    <property type="entry name" value="NHL repeat"/>
    <property type="match status" value="1"/>
</dbReference>
<protein>
    <submittedName>
        <fullName evidence="1">Uncharacterized protein</fullName>
    </submittedName>
</protein>
<gene>
    <name evidence="1" type="ORF">CHS0354_036242</name>
</gene>
<evidence type="ECO:0000313" key="1">
    <source>
        <dbReference type="EMBL" id="KAK3598928.1"/>
    </source>
</evidence>
<reference evidence="1" key="2">
    <citation type="journal article" date="2021" name="Genome Biol. Evol.">
        <title>Developing a high-quality reference genome for a parasitic bivalve with doubly uniparental inheritance (Bivalvia: Unionida).</title>
        <authorList>
            <person name="Smith C.H."/>
        </authorList>
    </citation>
    <scope>NUCLEOTIDE SEQUENCE</scope>
    <source>
        <strain evidence="1">CHS0354</strain>
        <tissue evidence="1">Mantle</tissue>
    </source>
</reference>
<sequence>MVISGPCDVHRYYWSIITLEGKVKSFHNFYGVGTSQTFIALNAFKSRLYISVWKDNSLHCFGLDGMKHFRFTHHDLKAPQGVSVDRDDNVYIVGCLSENIFQLSPDGSLIRIFLTRTVSKPMGICFDQNGDRFVLTHLDDTYLSFYNLVNQRWRHSEMYANIEIDIGSGHFRF</sequence>
<dbReference type="AlphaFoldDB" id="A0AAE0SWP8"/>
<dbReference type="InterPro" id="IPR011042">
    <property type="entry name" value="6-blade_b-propeller_TolB-like"/>
</dbReference>
<keyword evidence="2" id="KW-1185">Reference proteome</keyword>
<name>A0AAE0SWP8_9BIVA</name>
<reference evidence="1" key="1">
    <citation type="journal article" date="2021" name="Genome Biol. Evol.">
        <title>A High-Quality Reference Genome for a Parasitic Bivalve with Doubly Uniparental Inheritance (Bivalvia: Unionida).</title>
        <authorList>
            <person name="Smith C.H."/>
        </authorList>
    </citation>
    <scope>NUCLEOTIDE SEQUENCE</scope>
    <source>
        <strain evidence="1">CHS0354</strain>
    </source>
</reference>
<reference evidence="1" key="3">
    <citation type="submission" date="2023-05" db="EMBL/GenBank/DDBJ databases">
        <authorList>
            <person name="Smith C.H."/>
        </authorList>
    </citation>
    <scope>NUCLEOTIDE SEQUENCE</scope>
    <source>
        <strain evidence="1">CHS0354</strain>
        <tissue evidence="1">Mantle</tissue>
    </source>
</reference>
<dbReference type="Proteomes" id="UP001195483">
    <property type="component" value="Unassembled WGS sequence"/>
</dbReference>
<dbReference type="Gene3D" id="2.120.10.30">
    <property type="entry name" value="TolB, C-terminal domain"/>
    <property type="match status" value="1"/>
</dbReference>
<proteinExistence type="predicted"/>